<dbReference type="PROSITE" id="PS50893">
    <property type="entry name" value="ABC_TRANSPORTER_2"/>
    <property type="match status" value="1"/>
</dbReference>
<dbReference type="AlphaFoldDB" id="A0A922P6K8"/>
<evidence type="ECO:0000256" key="7">
    <source>
        <dbReference type="ARBA" id="ARBA00022840"/>
    </source>
</evidence>
<dbReference type="SUPFAM" id="SSF90123">
    <property type="entry name" value="ABC transporter transmembrane region"/>
    <property type="match status" value="1"/>
</dbReference>
<proteinExistence type="inferred from homology"/>
<keyword evidence="14" id="KW-1185">Reference proteome</keyword>
<dbReference type="GO" id="GO:0030253">
    <property type="term" value="P:protein secretion by the type I secretion system"/>
    <property type="evidence" value="ECO:0007669"/>
    <property type="project" value="InterPro"/>
</dbReference>
<keyword evidence="6" id="KW-0547">Nucleotide-binding</keyword>
<dbReference type="PANTHER" id="PTHR24221">
    <property type="entry name" value="ATP-BINDING CASSETTE SUB-FAMILY B"/>
    <property type="match status" value="1"/>
</dbReference>
<keyword evidence="9 10" id="KW-0472">Membrane</keyword>
<evidence type="ECO:0000259" key="12">
    <source>
        <dbReference type="PROSITE" id="PS50929"/>
    </source>
</evidence>
<feature type="domain" description="ABC transporter" evidence="11">
    <location>
        <begin position="335"/>
        <end position="571"/>
    </location>
</feature>
<dbReference type="Gene3D" id="3.40.50.300">
    <property type="entry name" value="P-loop containing nucleotide triphosphate hydrolases"/>
    <property type="match status" value="1"/>
</dbReference>
<dbReference type="InterPro" id="IPR047957">
    <property type="entry name" value="ABC_AprD-like_6TM"/>
</dbReference>
<feature type="transmembrane region" description="Helical" evidence="10">
    <location>
        <begin position="59"/>
        <end position="79"/>
    </location>
</feature>
<evidence type="ECO:0000256" key="8">
    <source>
        <dbReference type="ARBA" id="ARBA00022989"/>
    </source>
</evidence>
<keyword evidence="7" id="KW-0067">ATP-binding</keyword>
<evidence type="ECO:0000259" key="11">
    <source>
        <dbReference type="PROSITE" id="PS50893"/>
    </source>
</evidence>
<dbReference type="InterPro" id="IPR011527">
    <property type="entry name" value="ABC1_TM_dom"/>
</dbReference>
<dbReference type="InterPro" id="IPR003593">
    <property type="entry name" value="AAA+_ATPase"/>
</dbReference>
<dbReference type="GO" id="GO:0016887">
    <property type="term" value="F:ATP hydrolysis activity"/>
    <property type="evidence" value="ECO:0007669"/>
    <property type="project" value="InterPro"/>
</dbReference>
<dbReference type="SUPFAM" id="SSF52540">
    <property type="entry name" value="P-loop containing nucleoside triphosphate hydrolases"/>
    <property type="match status" value="1"/>
</dbReference>
<dbReference type="CDD" id="cd18586">
    <property type="entry name" value="ABC_6TM_PrtD_like"/>
    <property type="match status" value="1"/>
</dbReference>
<keyword evidence="3" id="KW-0813">Transport</keyword>
<evidence type="ECO:0000256" key="4">
    <source>
        <dbReference type="ARBA" id="ARBA00022475"/>
    </source>
</evidence>
<dbReference type="EMBL" id="JOKJ01000002">
    <property type="protein sequence ID" value="KEQ10601.1"/>
    <property type="molecule type" value="Genomic_DNA"/>
</dbReference>
<dbReference type="GO" id="GO:0005524">
    <property type="term" value="F:ATP binding"/>
    <property type="evidence" value="ECO:0007669"/>
    <property type="project" value="UniProtKB-KW"/>
</dbReference>
<sequence>MVAMMGKDKSRSEIAAALGACRGAFLWIGVFSAFINILALSGSLFMMEVYDRVIPSGSLPTLAGLFTLVAILYLFQGLLDLMRTRLLTRIGASLDQSLGSRVFDAVLGLQLRAPRIGESSQPLRDLDIIRSFLSSSGPGAFFDLPWLPFYLGICFIFHPLLGLAVSCGAIFLVFLTLLTEVMSRLPTRETARYSVSRNRMIEMSRRNAEALVAMGMAGRVRQRFEELSRRHIDAQQSTSDTSGGFGGLSKVFRMLLQSAVLAVGAYLVIGQEATSGVIIAGSILSARALAPIDLVISNWKGFSASRQAKERLDKLLALIPDARDPMPLPAPQFAFAVQGVAATPPEAQKVVVQDVNFVLKPGNGLGIIGPSASGKSSLARLLVGIWSPQRGTIKLDGAPLSQWSSEALGAHIGYLPQAVELLEGTVAENIARFDPAATPDAIIAAAQAAFVHDMVLSLPQGYDTVIGEQGESLSAGQRQRLALARALYGTPFLVVLDEPNSNLDAEGEEALTQAMLGIRARNGIVIVIAHRPSALGAVDMVLAMAGGRQQAFGPKDEVLSKVLQSSSGLKVVSKPAAVVS</sequence>
<evidence type="ECO:0000256" key="9">
    <source>
        <dbReference type="ARBA" id="ARBA00023136"/>
    </source>
</evidence>
<dbReference type="PROSITE" id="PS00211">
    <property type="entry name" value="ABC_TRANSPORTER_1"/>
    <property type="match status" value="1"/>
</dbReference>
<accession>A0A922P6K8</accession>
<dbReference type="Proteomes" id="UP000052167">
    <property type="component" value="Unassembled WGS sequence"/>
</dbReference>
<dbReference type="NCBIfam" id="TIGR01842">
    <property type="entry name" value="type_I_sec_PrtD"/>
    <property type="match status" value="1"/>
</dbReference>
<dbReference type="FunFam" id="3.40.50.300:FF:001444">
    <property type="entry name" value="ABC transporter ATP-binding protein"/>
    <property type="match status" value="1"/>
</dbReference>
<feature type="transmembrane region" description="Helical" evidence="10">
    <location>
        <begin position="24"/>
        <end position="47"/>
    </location>
</feature>
<dbReference type="InterPro" id="IPR036640">
    <property type="entry name" value="ABC1_TM_sf"/>
</dbReference>
<feature type="domain" description="ABC transmembrane type-1" evidence="12">
    <location>
        <begin position="26"/>
        <end position="304"/>
    </location>
</feature>
<organism evidence="13 14">
    <name type="scientific">Pseudorhizobium pelagicum</name>
    <dbReference type="NCBI Taxonomy" id="1509405"/>
    <lineage>
        <taxon>Bacteria</taxon>
        <taxon>Pseudomonadati</taxon>
        <taxon>Pseudomonadota</taxon>
        <taxon>Alphaproteobacteria</taxon>
        <taxon>Hyphomicrobiales</taxon>
        <taxon>Rhizobiaceae</taxon>
        <taxon>Rhizobium/Agrobacterium group</taxon>
        <taxon>Pseudorhizobium</taxon>
    </lineage>
</organism>
<evidence type="ECO:0000256" key="1">
    <source>
        <dbReference type="ARBA" id="ARBA00004651"/>
    </source>
</evidence>
<dbReference type="SMART" id="SM00382">
    <property type="entry name" value="AAA"/>
    <property type="match status" value="1"/>
</dbReference>
<dbReference type="PANTHER" id="PTHR24221:SF248">
    <property type="entry name" value="ABC TRANSPORTER TRANSMEMBRANE REGION"/>
    <property type="match status" value="1"/>
</dbReference>
<gene>
    <name evidence="13" type="ORF">GV68_10080</name>
</gene>
<protein>
    <submittedName>
        <fullName evidence="13">Type I secretion protein</fullName>
    </submittedName>
</protein>
<dbReference type="InterPro" id="IPR039421">
    <property type="entry name" value="Type_1_exporter"/>
</dbReference>
<comment type="subcellular location">
    <subcellularLocation>
        <location evidence="1">Cell membrane</location>
        <topology evidence="1">Multi-pass membrane protein</topology>
    </subcellularLocation>
</comment>
<dbReference type="GO" id="GO:0140359">
    <property type="term" value="F:ABC-type transporter activity"/>
    <property type="evidence" value="ECO:0007669"/>
    <property type="project" value="InterPro"/>
</dbReference>
<evidence type="ECO:0000256" key="3">
    <source>
        <dbReference type="ARBA" id="ARBA00022448"/>
    </source>
</evidence>
<comment type="caution">
    <text evidence="13">The sequence shown here is derived from an EMBL/GenBank/DDBJ whole genome shotgun (WGS) entry which is preliminary data.</text>
</comment>
<dbReference type="Pfam" id="PF00005">
    <property type="entry name" value="ABC_tran"/>
    <property type="match status" value="1"/>
</dbReference>
<dbReference type="GO" id="GO:0034040">
    <property type="term" value="F:ATPase-coupled lipid transmembrane transporter activity"/>
    <property type="evidence" value="ECO:0007669"/>
    <property type="project" value="TreeGrafter"/>
</dbReference>
<evidence type="ECO:0000256" key="6">
    <source>
        <dbReference type="ARBA" id="ARBA00022741"/>
    </source>
</evidence>
<evidence type="ECO:0000313" key="13">
    <source>
        <dbReference type="EMBL" id="KEQ10601.1"/>
    </source>
</evidence>
<dbReference type="OrthoDB" id="9808328at2"/>
<reference evidence="13 14" key="1">
    <citation type="submission" date="2014-06" db="EMBL/GenBank/DDBJ databases">
        <title>Rhizobium pelagicum/R2-400B4.</title>
        <authorList>
            <person name="Kimes N.E."/>
            <person name="Lopez-Perez M."/>
        </authorList>
    </citation>
    <scope>NUCLEOTIDE SEQUENCE [LARGE SCALE GENOMIC DNA]</scope>
    <source>
        <strain evidence="13 14">R2-400B4</strain>
    </source>
</reference>
<dbReference type="InterPro" id="IPR010128">
    <property type="entry name" value="ATPase_T1SS_PrtD-like"/>
</dbReference>
<evidence type="ECO:0000256" key="5">
    <source>
        <dbReference type="ARBA" id="ARBA00022692"/>
    </source>
</evidence>
<evidence type="ECO:0000256" key="10">
    <source>
        <dbReference type="SAM" id="Phobius"/>
    </source>
</evidence>
<name>A0A922P6K8_9HYPH</name>
<dbReference type="InterPro" id="IPR003439">
    <property type="entry name" value="ABC_transporter-like_ATP-bd"/>
</dbReference>
<dbReference type="Pfam" id="PF00664">
    <property type="entry name" value="ABC_membrane"/>
    <property type="match status" value="1"/>
</dbReference>
<dbReference type="GO" id="GO:0005886">
    <property type="term" value="C:plasma membrane"/>
    <property type="evidence" value="ECO:0007669"/>
    <property type="project" value="UniProtKB-SubCell"/>
</dbReference>
<dbReference type="InterPro" id="IPR017871">
    <property type="entry name" value="ABC_transporter-like_CS"/>
</dbReference>
<evidence type="ECO:0000313" key="14">
    <source>
        <dbReference type="Proteomes" id="UP000052167"/>
    </source>
</evidence>
<dbReference type="GO" id="GO:0030256">
    <property type="term" value="C:type I protein secretion system complex"/>
    <property type="evidence" value="ECO:0007669"/>
    <property type="project" value="InterPro"/>
</dbReference>
<feature type="transmembrane region" description="Helical" evidence="10">
    <location>
        <begin position="149"/>
        <end position="178"/>
    </location>
</feature>
<comment type="similarity">
    <text evidence="2">Belongs to the ABC transporter superfamily.</text>
</comment>
<keyword evidence="4" id="KW-1003">Cell membrane</keyword>
<keyword evidence="5 10" id="KW-0812">Transmembrane</keyword>
<dbReference type="InterPro" id="IPR027417">
    <property type="entry name" value="P-loop_NTPase"/>
</dbReference>
<dbReference type="PROSITE" id="PS50929">
    <property type="entry name" value="ABC_TM1F"/>
    <property type="match status" value="1"/>
</dbReference>
<evidence type="ECO:0000256" key="2">
    <source>
        <dbReference type="ARBA" id="ARBA00005417"/>
    </source>
</evidence>
<dbReference type="Gene3D" id="1.20.1560.10">
    <property type="entry name" value="ABC transporter type 1, transmembrane domain"/>
    <property type="match status" value="1"/>
</dbReference>
<keyword evidence="8 10" id="KW-1133">Transmembrane helix</keyword>